<keyword evidence="2" id="KW-0902">Two-component regulatory system</keyword>
<keyword evidence="1" id="KW-0597">Phosphoprotein</keyword>
<proteinExistence type="predicted"/>
<evidence type="ECO:0000256" key="5">
    <source>
        <dbReference type="ARBA" id="ARBA00023163"/>
    </source>
</evidence>
<dbReference type="GO" id="GO:0006355">
    <property type="term" value="P:regulation of DNA-templated transcription"/>
    <property type="evidence" value="ECO:0007669"/>
    <property type="project" value="InterPro"/>
</dbReference>
<dbReference type="GO" id="GO:0000156">
    <property type="term" value="F:phosphorelay response regulator activity"/>
    <property type="evidence" value="ECO:0007669"/>
    <property type="project" value="TreeGrafter"/>
</dbReference>
<dbReference type="FunFam" id="3.40.50.2300:FF:000001">
    <property type="entry name" value="DNA-binding response regulator PhoB"/>
    <property type="match status" value="1"/>
</dbReference>
<evidence type="ECO:0000256" key="1">
    <source>
        <dbReference type="ARBA" id="ARBA00022553"/>
    </source>
</evidence>
<dbReference type="EMBL" id="VSSQ01033709">
    <property type="protein sequence ID" value="MPM85385.1"/>
    <property type="molecule type" value="Genomic_DNA"/>
</dbReference>
<evidence type="ECO:0000256" key="3">
    <source>
        <dbReference type="ARBA" id="ARBA00023015"/>
    </source>
</evidence>
<dbReference type="InterPro" id="IPR001789">
    <property type="entry name" value="Sig_transdc_resp-reg_receiver"/>
</dbReference>
<dbReference type="GO" id="GO:0005829">
    <property type="term" value="C:cytosol"/>
    <property type="evidence" value="ECO:0007669"/>
    <property type="project" value="TreeGrafter"/>
</dbReference>
<dbReference type="SUPFAM" id="SSF52172">
    <property type="entry name" value="CheY-like"/>
    <property type="match status" value="1"/>
</dbReference>
<dbReference type="InterPro" id="IPR011006">
    <property type="entry name" value="CheY-like_superfamily"/>
</dbReference>
<dbReference type="PROSITE" id="PS50110">
    <property type="entry name" value="RESPONSE_REGULATORY"/>
    <property type="match status" value="1"/>
</dbReference>
<comment type="caution">
    <text evidence="8">The sequence shown here is derived from an EMBL/GenBank/DDBJ whole genome shotgun (WGS) entry which is preliminary data.</text>
</comment>
<dbReference type="SMART" id="SM00862">
    <property type="entry name" value="Trans_reg_C"/>
    <property type="match status" value="1"/>
</dbReference>
<dbReference type="PANTHER" id="PTHR48111">
    <property type="entry name" value="REGULATOR OF RPOS"/>
    <property type="match status" value="1"/>
</dbReference>
<dbReference type="GO" id="GO:0000976">
    <property type="term" value="F:transcription cis-regulatory region binding"/>
    <property type="evidence" value="ECO:0007669"/>
    <property type="project" value="TreeGrafter"/>
</dbReference>
<dbReference type="InterPro" id="IPR039420">
    <property type="entry name" value="WalR-like"/>
</dbReference>
<evidence type="ECO:0000259" key="7">
    <source>
        <dbReference type="PROSITE" id="PS51755"/>
    </source>
</evidence>
<sequence length="224" mass="25632">MKILVIEDEHLIANSLKKGLEQEKYTVDVAYDGLEGYDLASSGDYDLILLDLMLPNLDGLTICKKLRQENNHVPILMLTAKSQLEDKITGLNCGADDYLTKPFAFEELLARIRALSRRPQKTNGKILTVGDLSLDTITYEVKRGNKNIQLSSKEYSLLECLIRHSNQILNKDQLIQYVWSYESDILPNTVEVYIRNLRQKIDIPFKNKPPLIKTIRGFGYKISK</sequence>
<dbReference type="InterPro" id="IPR036388">
    <property type="entry name" value="WH-like_DNA-bd_sf"/>
</dbReference>
<protein>
    <submittedName>
        <fullName evidence="8">Transcriptional regulatory protein TcrA</fullName>
    </submittedName>
</protein>
<dbReference type="SMART" id="SM00448">
    <property type="entry name" value="REC"/>
    <property type="match status" value="1"/>
</dbReference>
<dbReference type="PANTHER" id="PTHR48111:SF22">
    <property type="entry name" value="REGULATOR OF RPOS"/>
    <property type="match status" value="1"/>
</dbReference>
<evidence type="ECO:0000259" key="6">
    <source>
        <dbReference type="PROSITE" id="PS50110"/>
    </source>
</evidence>
<dbReference type="GO" id="GO:0032993">
    <property type="term" value="C:protein-DNA complex"/>
    <property type="evidence" value="ECO:0007669"/>
    <property type="project" value="TreeGrafter"/>
</dbReference>
<dbReference type="Gene3D" id="1.10.10.10">
    <property type="entry name" value="Winged helix-like DNA-binding domain superfamily/Winged helix DNA-binding domain"/>
    <property type="match status" value="1"/>
</dbReference>
<organism evidence="8">
    <name type="scientific">bioreactor metagenome</name>
    <dbReference type="NCBI Taxonomy" id="1076179"/>
    <lineage>
        <taxon>unclassified sequences</taxon>
        <taxon>metagenomes</taxon>
        <taxon>ecological metagenomes</taxon>
    </lineage>
</organism>
<keyword evidence="3" id="KW-0805">Transcription regulation</keyword>
<dbReference type="Gene3D" id="6.10.250.690">
    <property type="match status" value="1"/>
</dbReference>
<dbReference type="PROSITE" id="PS51755">
    <property type="entry name" value="OMPR_PHOB"/>
    <property type="match status" value="1"/>
</dbReference>
<dbReference type="AlphaFoldDB" id="A0A645D849"/>
<dbReference type="Gene3D" id="3.40.50.2300">
    <property type="match status" value="1"/>
</dbReference>
<dbReference type="InterPro" id="IPR001867">
    <property type="entry name" value="OmpR/PhoB-type_DNA-bd"/>
</dbReference>
<reference evidence="8" key="1">
    <citation type="submission" date="2019-08" db="EMBL/GenBank/DDBJ databases">
        <authorList>
            <person name="Kucharzyk K."/>
            <person name="Murdoch R.W."/>
            <person name="Higgins S."/>
            <person name="Loffler F."/>
        </authorList>
    </citation>
    <scope>NUCLEOTIDE SEQUENCE</scope>
</reference>
<dbReference type="Pfam" id="PF00486">
    <property type="entry name" value="Trans_reg_C"/>
    <property type="match status" value="1"/>
</dbReference>
<dbReference type="CDD" id="cd00383">
    <property type="entry name" value="trans_reg_C"/>
    <property type="match status" value="1"/>
</dbReference>
<name>A0A645D849_9ZZZZ</name>
<dbReference type="FunFam" id="1.10.10.10:FF:000005">
    <property type="entry name" value="Two-component system response regulator"/>
    <property type="match status" value="1"/>
</dbReference>
<dbReference type="Pfam" id="PF00072">
    <property type="entry name" value="Response_reg"/>
    <property type="match status" value="1"/>
</dbReference>
<evidence type="ECO:0000256" key="4">
    <source>
        <dbReference type="ARBA" id="ARBA00023125"/>
    </source>
</evidence>
<keyword evidence="5" id="KW-0804">Transcription</keyword>
<evidence type="ECO:0000256" key="2">
    <source>
        <dbReference type="ARBA" id="ARBA00023012"/>
    </source>
</evidence>
<gene>
    <name evidence="8" type="primary">tcrA_12</name>
    <name evidence="8" type="ORF">SDC9_132465</name>
</gene>
<evidence type="ECO:0000313" key="8">
    <source>
        <dbReference type="EMBL" id="MPM85385.1"/>
    </source>
</evidence>
<keyword evidence="4" id="KW-0238">DNA-binding</keyword>
<feature type="domain" description="OmpR/PhoB-type" evidence="7">
    <location>
        <begin position="124"/>
        <end position="224"/>
    </location>
</feature>
<feature type="domain" description="Response regulatory" evidence="6">
    <location>
        <begin position="2"/>
        <end position="116"/>
    </location>
</feature>
<accession>A0A645D849</accession>